<evidence type="ECO:0000256" key="1">
    <source>
        <dbReference type="SAM" id="Phobius"/>
    </source>
</evidence>
<feature type="transmembrane region" description="Helical" evidence="1">
    <location>
        <begin position="97"/>
        <end position="114"/>
    </location>
</feature>
<feature type="transmembrane region" description="Helical" evidence="1">
    <location>
        <begin position="12"/>
        <end position="32"/>
    </location>
</feature>
<sequence>MTLADSVARAGRLGGVALLGCLAVLPLGVALLAVVPAWVAICLVVAGGAGPVAAVMIGRLPVPYRTFYWWALTTGVLSYGGWQLARLTVPPHETGVAVGYWGGAALLAVAVANYRRLWGVLVLD</sequence>
<dbReference type="RefSeq" id="WP_211311640.1">
    <property type="nucleotide sequence ID" value="NZ_BAAABL010000033.1"/>
</dbReference>
<dbReference type="Proteomes" id="UP001500837">
    <property type="component" value="Unassembled WGS sequence"/>
</dbReference>
<feature type="transmembrane region" description="Helical" evidence="1">
    <location>
        <begin position="38"/>
        <end position="60"/>
    </location>
</feature>
<keyword evidence="1" id="KW-0472">Membrane</keyword>
<organism evidence="2 3">
    <name type="scientific">Halarchaeum salinum</name>
    <dbReference type="NCBI Taxonomy" id="489912"/>
    <lineage>
        <taxon>Archaea</taxon>
        <taxon>Methanobacteriati</taxon>
        <taxon>Methanobacteriota</taxon>
        <taxon>Stenosarchaea group</taxon>
        <taxon>Halobacteria</taxon>
        <taxon>Halobacteriales</taxon>
        <taxon>Halobacteriaceae</taxon>
    </lineage>
</organism>
<comment type="caution">
    <text evidence="2">The sequence shown here is derived from an EMBL/GenBank/DDBJ whole genome shotgun (WGS) entry which is preliminary data.</text>
</comment>
<keyword evidence="3" id="KW-1185">Reference proteome</keyword>
<proteinExistence type="predicted"/>
<protein>
    <submittedName>
        <fullName evidence="2">Uncharacterized protein</fullName>
    </submittedName>
</protein>
<evidence type="ECO:0000313" key="2">
    <source>
        <dbReference type="EMBL" id="GAA0294985.1"/>
    </source>
</evidence>
<reference evidence="2 3" key="1">
    <citation type="journal article" date="2019" name="Int. J. Syst. Evol. Microbiol.">
        <title>The Global Catalogue of Microorganisms (GCM) 10K type strain sequencing project: providing services to taxonomists for standard genome sequencing and annotation.</title>
        <authorList>
            <consortium name="The Broad Institute Genomics Platform"/>
            <consortium name="The Broad Institute Genome Sequencing Center for Infectious Disease"/>
            <person name="Wu L."/>
            <person name="Ma J."/>
        </authorList>
    </citation>
    <scope>NUCLEOTIDE SEQUENCE [LARGE SCALE GENOMIC DNA]</scope>
    <source>
        <strain evidence="2 3">JCM 16330</strain>
    </source>
</reference>
<gene>
    <name evidence="2" type="ORF">GCM10009066_06840</name>
</gene>
<name>A0AAV3S5S3_9EURY</name>
<keyword evidence="1" id="KW-1133">Transmembrane helix</keyword>
<feature type="transmembrane region" description="Helical" evidence="1">
    <location>
        <begin position="67"/>
        <end position="85"/>
    </location>
</feature>
<evidence type="ECO:0000313" key="3">
    <source>
        <dbReference type="Proteomes" id="UP001500837"/>
    </source>
</evidence>
<dbReference type="AlphaFoldDB" id="A0AAV3S5S3"/>
<keyword evidence="1" id="KW-0812">Transmembrane</keyword>
<dbReference type="EMBL" id="BAAABL010000033">
    <property type="protein sequence ID" value="GAA0294985.1"/>
    <property type="molecule type" value="Genomic_DNA"/>
</dbReference>
<accession>A0AAV3S5S3</accession>